<protein>
    <submittedName>
        <fullName evidence="1">Heat shock protein Hsp20</fullName>
    </submittedName>
</protein>
<evidence type="ECO:0000313" key="2">
    <source>
        <dbReference type="Proteomes" id="UP000183794"/>
    </source>
</evidence>
<reference evidence="1 2" key="1">
    <citation type="submission" date="2016-11" db="EMBL/GenBank/DDBJ databases">
        <authorList>
            <person name="Jaros S."/>
            <person name="Januszkiewicz K."/>
            <person name="Wedrychowicz H."/>
        </authorList>
    </citation>
    <scope>NUCLEOTIDE SEQUENCE [LARGE SCALE GENOMIC DNA]</scope>
    <source>
        <strain evidence="1">NVI 5450</strain>
    </source>
</reference>
<gene>
    <name evidence="1" type="ORF">NVI5450_0590</name>
</gene>
<dbReference type="Proteomes" id="UP000183794">
    <property type="component" value="Unassembled WGS sequence"/>
</dbReference>
<dbReference type="EMBL" id="FPLD01000019">
    <property type="protein sequence ID" value="SGY86161.1"/>
    <property type="molecule type" value="Genomic_DNA"/>
</dbReference>
<keyword evidence="1" id="KW-0346">Stress response</keyword>
<proteinExistence type="predicted"/>
<name>A0A1L0DEG4_9GAMM</name>
<accession>A0A1L0DEG4</accession>
<sequence>MVLRLYTNDNDCHYHLNCKIVFLNYWQNKYAITVTATKCSEHSLNIKVEKGPLTISGDKEEHKYL</sequence>
<organism evidence="1 2">
    <name type="scientific">Moritella viscosa</name>
    <dbReference type="NCBI Taxonomy" id="80854"/>
    <lineage>
        <taxon>Bacteria</taxon>
        <taxon>Pseudomonadati</taxon>
        <taxon>Pseudomonadota</taxon>
        <taxon>Gammaproteobacteria</taxon>
        <taxon>Alteromonadales</taxon>
        <taxon>Moritellaceae</taxon>
        <taxon>Moritella</taxon>
    </lineage>
</organism>
<dbReference type="AlphaFoldDB" id="A0A1L0DEG4"/>
<evidence type="ECO:0000313" key="1">
    <source>
        <dbReference type="EMBL" id="SGY86161.1"/>
    </source>
</evidence>